<dbReference type="Pfam" id="PF04043">
    <property type="entry name" value="PMEI"/>
    <property type="match status" value="1"/>
</dbReference>
<dbReference type="Gene3D" id="1.20.140.40">
    <property type="entry name" value="Invertase/pectin methylesterase inhibitor family protein"/>
    <property type="match status" value="1"/>
</dbReference>
<dbReference type="EC" id="3.1.1.11" evidence="7"/>
<dbReference type="NCBIfam" id="TIGR01614">
    <property type="entry name" value="PME_inhib"/>
    <property type="match status" value="1"/>
</dbReference>
<dbReference type="InterPro" id="IPR012334">
    <property type="entry name" value="Pectin_lyas_fold"/>
</dbReference>
<evidence type="ECO:0000313" key="10">
    <source>
        <dbReference type="EMBL" id="KAK8970981.1"/>
    </source>
</evidence>
<evidence type="ECO:0000256" key="4">
    <source>
        <dbReference type="ARBA" id="ARBA00022801"/>
    </source>
</evidence>
<dbReference type="InterPro" id="IPR035513">
    <property type="entry name" value="Invertase/methylesterase_inhib"/>
</dbReference>
<keyword evidence="5 7" id="KW-0063">Aspartyl esterase</keyword>
<comment type="similarity">
    <text evidence="3">In the C-terminal section; belongs to the pectinesterase family.</text>
</comment>
<keyword evidence="8" id="KW-0472">Membrane</keyword>
<feature type="active site" evidence="6">
    <location>
        <position position="408"/>
    </location>
</feature>
<keyword evidence="11" id="KW-1185">Reference proteome</keyword>
<evidence type="ECO:0000256" key="3">
    <source>
        <dbReference type="ARBA" id="ARBA00007786"/>
    </source>
</evidence>
<evidence type="ECO:0000256" key="8">
    <source>
        <dbReference type="SAM" id="Phobius"/>
    </source>
</evidence>
<evidence type="ECO:0000256" key="1">
    <source>
        <dbReference type="ARBA" id="ARBA00005184"/>
    </source>
</evidence>
<evidence type="ECO:0000259" key="9">
    <source>
        <dbReference type="SMART" id="SM00856"/>
    </source>
</evidence>
<keyword evidence="4 7" id="KW-0378">Hydrolase</keyword>
<organism evidence="10 11">
    <name type="scientific">Platanthera guangdongensis</name>
    <dbReference type="NCBI Taxonomy" id="2320717"/>
    <lineage>
        <taxon>Eukaryota</taxon>
        <taxon>Viridiplantae</taxon>
        <taxon>Streptophyta</taxon>
        <taxon>Embryophyta</taxon>
        <taxon>Tracheophyta</taxon>
        <taxon>Spermatophyta</taxon>
        <taxon>Magnoliopsida</taxon>
        <taxon>Liliopsida</taxon>
        <taxon>Asparagales</taxon>
        <taxon>Orchidaceae</taxon>
        <taxon>Orchidoideae</taxon>
        <taxon>Orchideae</taxon>
        <taxon>Orchidinae</taxon>
        <taxon>Platanthera</taxon>
    </lineage>
</organism>
<dbReference type="PROSITE" id="PS00503">
    <property type="entry name" value="PECTINESTERASE_2"/>
    <property type="match status" value="1"/>
</dbReference>
<protein>
    <recommendedName>
        <fullName evidence="7">Pectinesterase</fullName>
        <ecNumber evidence="7">3.1.1.11</ecNumber>
    </recommendedName>
</protein>
<dbReference type="SUPFAM" id="SSF101148">
    <property type="entry name" value="Plant invertase/pectin methylesterase inhibitor"/>
    <property type="match status" value="1"/>
</dbReference>
<dbReference type="InterPro" id="IPR011050">
    <property type="entry name" value="Pectin_lyase_fold/virulence"/>
</dbReference>
<comment type="pathway">
    <text evidence="1 7">Glycan metabolism; pectin degradation; 2-dehydro-3-deoxy-D-gluconate from pectin: step 1/5.</text>
</comment>
<evidence type="ECO:0000313" key="11">
    <source>
        <dbReference type="Proteomes" id="UP001412067"/>
    </source>
</evidence>
<proteinExistence type="inferred from homology"/>
<name>A0ABR2N4E3_9ASPA</name>
<reference evidence="10 11" key="1">
    <citation type="journal article" date="2022" name="Nat. Plants">
        <title>Genomes of leafy and leafless Platanthera orchids illuminate the evolution of mycoheterotrophy.</title>
        <authorList>
            <person name="Li M.H."/>
            <person name="Liu K.W."/>
            <person name="Li Z."/>
            <person name="Lu H.C."/>
            <person name="Ye Q.L."/>
            <person name="Zhang D."/>
            <person name="Wang J.Y."/>
            <person name="Li Y.F."/>
            <person name="Zhong Z.M."/>
            <person name="Liu X."/>
            <person name="Yu X."/>
            <person name="Liu D.K."/>
            <person name="Tu X.D."/>
            <person name="Liu B."/>
            <person name="Hao Y."/>
            <person name="Liao X.Y."/>
            <person name="Jiang Y.T."/>
            <person name="Sun W.H."/>
            <person name="Chen J."/>
            <person name="Chen Y.Q."/>
            <person name="Ai Y."/>
            <person name="Zhai J.W."/>
            <person name="Wu S.S."/>
            <person name="Zhou Z."/>
            <person name="Hsiao Y.Y."/>
            <person name="Wu W.L."/>
            <person name="Chen Y.Y."/>
            <person name="Lin Y.F."/>
            <person name="Hsu J.L."/>
            <person name="Li C.Y."/>
            <person name="Wang Z.W."/>
            <person name="Zhao X."/>
            <person name="Zhong W.Y."/>
            <person name="Ma X.K."/>
            <person name="Ma L."/>
            <person name="Huang J."/>
            <person name="Chen G.Z."/>
            <person name="Huang M.Z."/>
            <person name="Huang L."/>
            <person name="Peng D.H."/>
            <person name="Luo Y.B."/>
            <person name="Zou S.Q."/>
            <person name="Chen S.P."/>
            <person name="Lan S."/>
            <person name="Tsai W.C."/>
            <person name="Van de Peer Y."/>
            <person name="Liu Z.J."/>
        </authorList>
    </citation>
    <scope>NUCLEOTIDE SEQUENCE [LARGE SCALE GENOMIC DNA]</scope>
    <source>
        <strain evidence="10">Lor288</strain>
    </source>
</reference>
<sequence>MLSSSSYNTLGDPAGHRAGINKSRKRIAVIALSSVVLIAVILTAILATNHSSGTGPANPTTANSDPAASSSLQSSIKALCSSTLYPESCYTSLAPSANSSGGLDPASLFLIAIKAAKMAISSTAAHFNDPTLQPGNKSYTAASISDCRKLLSLALSHVDDCISGPNFTSESVIDDLKTWLSAAITDQHTCMDGLDTDGLGELAKVKIEEAMKNSTELTSNGLSILTQIADFVGSVKLNWMSHGERRLLSSSRGLKNEANVVVAQDGSGKYKTISAALTKVPTESNKKFVIYVKKGVYYENVVVETNMWNVVFVGDGMESTVVSARLNFVDGTPTFSSATFAVFGKGFVAVDMAFRNTAGPAKQQAVALLASADLAAFYRCKFDANQDTLYVHSLRQFYRECNIFGTVDFIFGNAAVVFQSCNILPRLPIPGQQDTITAQGKVDPNQNTGISIHNCTIYLGRPWKPYSTTVYMRTMMAGIINPAGWLPWNGLGTAVPDTIFYSEYQNYGPGSILKNRVKWKGLRVMNSKQARKFTVRGFIGGNSWLSKTGIPYSLDL</sequence>
<dbReference type="Proteomes" id="UP001412067">
    <property type="component" value="Unassembled WGS sequence"/>
</dbReference>
<keyword evidence="8" id="KW-1133">Transmembrane helix</keyword>
<dbReference type="SMART" id="SM00856">
    <property type="entry name" value="PMEI"/>
    <property type="match status" value="1"/>
</dbReference>
<dbReference type="InterPro" id="IPR033131">
    <property type="entry name" value="Pectinesterase_Asp_AS"/>
</dbReference>
<feature type="domain" description="Pectinesterase inhibitor" evidence="9">
    <location>
        <begin position="71"/>
        <end position="224"/>
    </location>
</feature>
<dbReference type="Pfam" id="PF01095">
    <property type="entry name" value="Pectinesterase"/>
    <property type="match status" value="1"/>
</dbReference>
<dbReference type="InterPro" id="IPR000070">
    <property type="entry name" value="Pectinesterase_cat"/>
</dbReference>
<evidence type="ECO:0000256" key="5">
    <source>
        <dbReference type="ARBA" id="ARBA00023085"/>
    </source>
</evidence>
<dbReference type="CDD" id="cd15798">
    <property type="entry name" value="PMEI-like_3"/>
    <property type="match status" value="1"/>
</dbReference>
<dbReference type="EMBL" id="JBBWWR010000001">
    <property type="protein sequence ID" value="KAK8970981.1"/>
    <property type="molecule type" value="Genomic_DNA"/>
</dbReference>
<comment type="catalytic activity">
    <reaction evidence="7">
        <text>[(1-&gt;4)-alpha-D-galacturonosyl methyl ester](n) + n H2O = [(1-&gt;4)-alpha-D-galacturonosyl](n) + n methanol + n H(+)</text>
        <dbReference type="Rhea" id="RHEA:22380"/>
        <dbReference type="Rhea" id="RHEA-COMP:14570"/>
        <dbReference type="Rhea" id="RHEA-COMP:14573"/>
        <dbReference type="ChEBI" id="CHEBI:15377"/>
        <dbReference type="ChEBI" id="CHEBI:15378"/>
        <dbReference type="ChEBI" id="CHEBI:17790"/>
        <dbReference type="ChEBI" id="CHEBI:140522"/>
        <dbReference type="ChEBI" id="CHEBI:140523"/>
        <dbReference type="EC" id="3.1.1.11"/>
    </reaction>
</comment>
<accession>A0ABR2N4E3</accession>
<dbReference type="SUPFAM" id="SSF51126">
    <property type="entry name" value="Pectin lyase-like"/>
    <property type="match status" value="1"/>
</dbReference>
<gene>
    <name evidence="10" type="primary">PME24</name>
    <name evidence="10" type="ORF">KSP40_PGU020725</name>
</gene>
<dbReference type="InterPro" id="IPR006501">
    <property type="entry name" value="Pectinesterase_inhib_dom"/>
</dbReference>
<dbReference type="PANTHER" id="PTHR31707">
    <property type="entry name" value="PECTINESTERASE"/>
    <property type="match status" value="1"/>
</dbReference>
<keyword evidence="8" id="KW-0812">Transmembrane</keyword>
<evidence type="ECO:0000256" key="7">
    <source>
        <dbReference type="RuleBase" id="RU000589"/>
    </source>
</evidence>
<evidence type="ECO:0000256" key="6">
    <source>
        <dbReference type="PROSITE-ProRule" id="PRU10040"/>
    </source>
</evidence>
<feature type="transmembrane region" description="Helical" evidence="8">
    <location>
        <begin position="27"/>
        <end position="47"/>
    </location>
</feature>
<evidence type="ECO:0000256" key="2">
    <source>
        <dbReference type="ARBA" id="ARBA00006027"/>
    </source>
</evidence>
<comment type="caution">
    <text evidence="10">The sequence shown here is derived from an EMBL/GenBank/DDBJ whole genome shotgun (WGS) entry which is preliminary data.</text>
</comment>
<comment type="similarity">
    <text evidence="2">In the N-terminal section; belongs to the PMEI family.</text>
</comment>
<dbReference type="Gene3D" id="2.160.20.10">
    <property type="entry name" value="Single-stranded right-handed beta-helix, Pectin lyase-like"/>
    <property type="match status" value="1"/>
</dbReference>